<protein>
    <recommendedName>
        <fullName evidence="3">Roadblock/LAMTOR2 domain-containing protein</fullName>
    </recommendedName>
</protein>
<evidence type="ECO:0000313" key="2">
    <source>
        <dbReference type="Proteomes" id="UP001501624"/>
    </source>
</evidence>
<name>A0ABP7HJU4_9PSEU</name>
<dbReference type="Proteomes" id="UP001501624">
    <property type="component" value="Unassembled WGS sequence"/>
</dbReference>
<dbReference type="EMBL" id="BAABCM010000001">
    <property type="protein sequence ID" value="GAA3794220.1"/>
    <property type="molecule type" value="Genomic_DNA"/>
</dbReference>
<sequence length="136" mass="14373">MCEQNQNVLLFAFHDARRAADVLAAAHRLPGLREVAVVACTRAGQLRIEPHCPDTGRSAVLARVLDALAAALAALHGAAEPRTFPSTARGIAAFAELVRPGCPVLLVAACDELRTEMARIAERFQAALYHLPAGAA</sequence>
<evidence type="ECO:0000313" key="1">
    <source>
        <dbReference type="EMBL" id="GAA3794220.1"/>
    </source>
</evidence>
<proteinExistence type="predicted"/>
<keyword evidence="2" id="KW-1185">Reference proteome</keyword>
<evidence type="ECO:0008006" key="3">
    <source>
        <dbReference type="Google" id="ProtNLM"/>
    </source>
</evidence>
<accession>A0ABP7HJU4</accession>
<dbReference type="RefSeq" id="WP_157358473.1">
    <property type="nucleotide sequence ID" value="NZ_BAABCM010000001.1"/>
</dbReference>
<comment type="caution">
    <text evidence="1">The sequence shown here is derived from an EMBL/GenBank/DDBJ whole genome shotgun (WGS) entry which is preliminary data.</text>
</comment>
<organism evidence="1 2">
    <name type="scientific">Amycolatopsis tucumanensis</name>
    <dbReference type="NCBI Taxonomy" id="401106"/>
    <lineage>
        <taxon>Bacteria</taxon>
        <taxon>Bacillati</taxon>
        <taxon>Actinomycetota</taxon>
        <taxon>Actinomycetes</taxon>
        <taxon>Pseudonocardiales</taxon>
        <taxon>Pseudonocardiaceae</taxon>
        <taxon>Amycolatopsis</taxon>
    </lineage>
</organism>
<gene>
    <name evidence="1" type="ORF">GCM10022380_08890</name>
</gene>
<reference evidence="2" key="1">
    <citation type="journal article" date="2019" name="Int. J. Syst. Evol. Microbiol.">
        <title>The Global Catalogue of Microorganisms (GCM) 10K type strain sequencing project: providing services to taxonomists for standard genome sequencing and annotation.</title>
        <authorList>
            <consortium name="The Broad Institute Genomics Platform"/>
            <consortium name="The Broad Institute Genome Sequencing Center for Infectious Disease"/>
            <person name="Wu L."/>
            <person name="Ma J."/>
        </authorList>
    </citation>
    <scope>NUCLEOTIDE SEQUENCE [LARGE SCALE GENOMIC DNA]</scope>
    <source>
        <strain evidence="2">JCM 17017</strain>
    </source>
</reference>